<proteinExistence type="predicted"/>
<feature type="transmembrane region" description="Helical" evidence="1">
    <location>
        <begin position="51"/>
        <end position="71"/>
    </location>
</feature>
<keyword evidence="3" id="KW-1185">Reference proteome</keyword>
<keyword evidence="1" id="KW-1133">Transmembrane helix</keyword>
<organism evidence="2 3">
    <name type="scientific">Aquisalinus flavus</name>
    <dbReference type="NCBI Taxonomy" id="1526572"/>
    <lineage>
        <taxon>Bacteria</taxon>
        <taxon>Pseudomonadati</taxon>
        <taxon>Pseudomonadota</taxon>
        <taxon>Alphaproteobacteria</taxon>
        <taxon>Parvularculales</taxon>
        <taxon>Parvularculaceae</taxon>
        <taxon>Aquisalinus</taxon>
    </lineage>
</organism>
<reference evidence="2" key="2">
    <citation type="submission" date="2020-09" db="EMBL/GenBank/DDBJ databases">
        <authorList>
            <person name="Sun Q."/>
            <person name="Zhou Y."/>
        </authorList>
    </citation>
    <scope>NUCLEOTIDE SEQUENCE</scope>
    <source>
        <strain evidence="2">CGMCC 1.12921</strain>
    </source>
</reference>
<feature type="transmembrane region" description="Helical" evidence="1">
    <location>
        <begin position="83"/>
        <end position="102"/>
    </location>
</feature>
<name>A0A8J2V3U5_9PROT</name>
<protein>
    <submittedName>
        <fullName evidence="2">Uncharacterized protein</fullName>
    </submittedName>
</protein>
<keyword evidence="1" id="KW-0812">Transmembrane</keyword>
<evidence type="ECO:0000313" key="2">
    <source>
        <dbReference type="EMBL" id="GGD16182.1"/>
    </source>
</evidence>
<reference evidence="2" key="1">
    <citation type="journal article" date="2014" name="Int. J. Syst. Evol. Microbiol.">
        <title>Complete genome sequence of Corynebacterium casei LMG S-19264T (=DSM 44701T), isolated from a smear-ripened cheese.</title>
        <authorList>
            <consortium name="US DOE Joint Genome Institute (JGI-PGF)"/>
            <person name="Walter F."/>
            <person name="Albersmeier A."/>
            <person name="Kalinowski J."/>
            <person name="Ruckert C."/>
        </authorList>
    </citation>
    <scope>NUCLEOTIDE SEQUENCE</scope>
    <source>
        <strain evidence="2">CGMCC 1.12921</strain>
    </source>
</reference>
<sequence length="176" mass="19726">MQPGRSLMHKLEGKFLRLHPAFLLAYFVAVILLTFSSRLGDLDNQSIGMAMLQRALLVPIWCYPFVFTDYFSASSATRFFNRTLFIILMCAIPMTLLAPVFLDMAQAKLVQFYLDGVILITQVGLVILAAGVLNARETAPPNNVARQFFYALCFAFPYLGAFAIRPKALSLMDNQD</sequence>
<feature type="transmembrane region" description="Helical" evidence="1">
    <location>
        <begin position="21"/>
        <end position="39"/>
    </location>
</feature>
<evidence type="ECO:0000313" key="3">
    <source>
        <dbReference type="Proteomes" id="UP000613582"/>
    </source>
</evidence>
<evidence type="ECO:0000256" key="1">
    <source>
        <dbReference type="SAM" id="Phobius"/>
    </source>
</evidence>
<dbReference type="Proteomes" id="UP000613582">
    <property type="component" value="Unassembled WGS sequence"/>
</dbReference>
<accession>A0A8J2V3U5</accession>
<gene>
    <name evidence="2" type="ORF">GCM10011342_26190</name>
</gene>
<keyword evidence="1" id="KW-0472">Membrane</keyword>
<comment type="caution">
    <text evidence="2">The sequence shown here is derived from an EMBL/GenBank/DDBJ whole genome shotgun (WGS) entry which is preliminary data.</text>
</comment>
<dbReference type="EMBL" id="BMGH01000001">
    <property type="protein sequence ID" value="GGD16182.1"/>
    <property type="molecule type" value="Genomic_DNA"/>
</dbReference>
<dbReference type="AlphaFoldDB" id="A0A8J2V3U5"/>
<feature type="transmembrane region" description="Helical" evidence="1">
    <location>
        <begin position="147"/>
        <end position="164"/>
    </location>
</feature>
<feature type="transmembrane region" description="Helical" evidence="1">
    <location>
        <begin position="114"/>
        <end position="135"/>
    </location>
</feature>